<dbReference type="AlphaFoldDB" id="A0AAW0X317"/>
<accession>A0AAW0X317</accession>
<feature type="region of interest" description="Disordered" evidence="1">
    <location>
        <begin position="44"/>
        <end position="78"/>
    </location>
</feature>
<protein>
    <submittedName>
        <fullName evidence="2">Uncharacterized protein</fullName>
    </submittedName>
</protein>
<feature type="compositionally biased region" description="Basic residues" evidence="1">
    <location>
        <begin position="59"/>
        <end position="74"/>
    </location>
</feature>
<feature type="non-terminal residue" evidence="2">
    <location>
        <position position="204"/>
    </location>
</feature>
<proteinExistence type="predicted"/>
<evidence type="ECO:0000256" key="1">
    <source>
        <dbReference type="SAM" id="MobiDB-lite"/>
    </source>
</evidence>
<feature type="non-terminal residue" evidence="2">
    <location>
        <position position="1"/>
    </location>
</feature>
<reference evidence="2 3" key="1">
    <citation type="journal article" date="2024" name="BMC Genomics">
        <title>Genome assembly of redclaw crayfish (Cherax quadricarinatus) provides insights into its immune adaptation and hypoxia tolerance.</title>
        <authorList>
            <person name="Liu Z."/>
            <person name="Zheng J."/>
            <person name="Li H."/>
            <person name="Fang K."/>
            <person name="Wang S."/>
            <person name="He J."/>
            <person name="Zhou D."/>
            <person name="Weng S."/>
            <person name="Chi M."/>
            <person name="Gu Z."/>
            <person name="He J."/>
            <person name="Li F."/>
            <person name="Wang M."/>
        </authorList>
    </citation>
    <scope>NUCLEOTIDE SEQUENCE [LARGE SCALE GENOMIC DNA]</scope>
    <source>
        <strain evidence="2">ZL_2023a</strain>
    </source>
</reference>
<organism evidence="2 3">
    <name type="scientific">Cherax quadricarinatus</name>
    <name type="common">Australian red claw crayfish</name>
    <dbReference type="NCBI Taxonomy" id="27406"/>
    <lineage>
        <taxon>Eukaryota</taxon>
        <taxon>Metazoa</taxon>
        <taxon>Ecdysozoa</taxon>
        <taxon>Arthropoda</taxon>
        <taxon>Crustacea</taxon>
        <taxon>Multicrustacea</taxon>
        <taxon>Malacostraca</taxon>
        <taxon>Eumalacostraca</taxon>
        <taxon>Eucarida</taxon>
        <taxon>Decapoda</taxon>
        <taxon>Pleocyemata</taxon>
        <taxon>Astacidea</taxon>
        <taxon>Parastacoidea</taxon>
        <taxon>Parastacidae</taxon>
        <taxon>Cherax</taxon>
    </lineage>
</organism>
<evidence type="ECO:0000313" key="3">
    <source>
        <dbReference type="Proteomes" id="UP001445076"/>
    </source>
</evidence>
<dbReference type="EMBL" id="JARKIK010000040">
    <property type="protein sequence ID" value="KAK8738277.1"/>
    <property type="molecule type" value="Genomic_DNA"/>
</dbReference>
<gene>
    <name evidence="2" type="ORF">OTU49_004138</name>
</gene>
<sequence length="204" mass="22465">RRRGIRSPAVATFKVAGSPLSCVARLQSWSLLCASSMYGRQGRGNYSDGGFRGDGGRGNKYRRRGGARGGRRGGHPQGLRGKEIGLWYAQKCRERKDKDECCLPVISMNASQVRDVGRMLDSFDGGSNSSGNVSSFEGASSVLLATDDLGEEWDNRISSIMAQEFEDDGDKEKRPLSETFARRLENINESDFKRAYMANVHGNQ</sequence>
<keyword evidence="3" id="KW-1185">Reference proteome</keyword>
<evidence type="ECO:0000313" key="2">
    <source>
        <dbReference type="EMBL" id="KAK8738277.1"/>
    </source>
</evidence>
<name>A0AAW0X317_CHEQU</name>
<comment type="caution">
    <text evidence="2">The sequence shown here is derived from an EMBL/GenBank/DDBJ whole genome shotgun (WGS) entry which is preliminary data.</text>
</comment>
<dbReference type="Proteomes" id="UP001445076">
    <property type="component" value="Unassembled WGS sequence"/>
</dbReference>